<name>A0ABW8NI16_9GAMM</name>
<sequence length="364" mass="40398">MTNVTGIQALSGQWQMLCQQEPKLRIRDAALRLGVSEGELLATRIGQNPSVGRVVRLEGDFKRLLRDIELLGEVMALTRNDAMVHEKTGQYQGLTVNGNMGLALGVIDLRIFFSRFVHGFAVEDVAAETTAGVRRSLQFFNAQGDAIHKIYLTDASDLDQYFQLLERFQSIAQTPGMVVEPAPAANDAAPLPDLDVTALRQDWSALQDVHHFQALLKKYGLSRIAAYEVIGTEYAQALAPDAFVAALEMARDVGLSIMLFVGSDGVIQIHTGPVTNLVRTGEWFNILDDTFSLHARLTLIDQIWLVRKPTVDGIVSSLELYDQEGNQLALMFGERKNGQQELVGWRFVLDELQQQYVLEQEGVA</sequence>
<evidence type="ECO:0000313" key="3">
    <source>
        <dbReference type="Proteomes" id="UP001620597"/>
    </source>
</evidence>
<accession>A0ABW8NI16</accession>
<dbReference type="CDD" id="cd16831">
    <property type="entry name" value="HemS-like_C"/>
    <property type="match status" value="1"/>
</dbReference>
<dbReference type="CDD" id="cd16830">
    <property type="entry name" value="HemS-like_N"/>
    <property type="match status" value="1"/>
</dbReference>
<feature type="domain" description="Haemin-degrading HemS/ChuX" evidence="1">
    <location>
        <begin position="34"/>
        <end position="168"/>
    </location>
</feature>
<dbReference type="Pfam" id="PF05171">
    <property type="entry name" value="HemS"/>
    <property type="match status" value="2"/>
</dbReference>
<dbReference type="Gene3D" id="3.40.1570.10">
    <property type="entry name" value="HemS/ChuS/ChuX like domains"/>
    <property type="match status" value="2"/>
</dbReference>
<keyword evidence="3" id="KW-1185">Reference proteome</keyword>
<evidence type="ECO:0000313" key="2">
    <source>
        <dbReference type="EMBL" id="MFK4752582.1"/>
    </source>
</evidence>
<gene>
    <name evidence="2" type="ORF">WG929_09210</name>
</gene>
<dbReference type="EMBL" id="JBBKTX010000009">
    <property type="protein sequence ID" value="MFK4752582.1"/>
    <property type="molecule type" value="Genomic_DNA"/>
</dbReference>
<dbReference type="InterPro" id="IPR007845">
    <property type="entry name" value="HemS/ChuX_dom"/>
</dbReference>
<dbReference type="RefSeq" id="WP_416205801.1">
    <property type="nucleotide sequence ID" value="NZ_JBBKTX010000009.1"/>
</dbReference>
<dbReference type="SUPFAM" id="SSF144064">
    <property type="entry name" value="Heme iron utilization protein-like"/>
    <property type="match status" value="1"/>
</dbReference>
<proteinExistence type="predicted"/>
<dbReference type="InterPro" id="IPR053733">
    <property type="entry name" value="Heme_Transport_Util_sf"/>
</dbReference>
<dbReference type="Proteomes" id="UP001620597">
    <property type="component" value="Unassembled WGS sequence"/>
</dbReference>
<reference evidence="2 3" key="1">
    <citation type="submission" date="2024-03" db="EMBL/GenBank/DDBJ databases">
        <title>High-quality draft genome sequence of Oceanobacter sp. wDCs-4.</title>
        <authorList>
            <person name="Dong C."/>
        </authorList>
    </citation>
    <scope>NUCLEOTIDE SEQUENCE [LARGE SCALE GENOMIC DNA]</scope>
    <source>
        <strain evidence="3">wDCs-4</strain>
    </source>
</reference>
<evidence type="ECO:0000259" key="1">
    <source>
        <dbReference type="Pfam" id="PF05171"/>
    </source>
</evidence>
<feature type="domain" description="Haemin-degrading HemS/ChuX" evidence="1">
    <location>
        <begin position="221"/>
        <end position="351"/>
    </location>
</feature>
<comment type="caution">
    <text evidence="2">The sequence shown here is derived from an EMBL/GenBank/DDBJ whole genome shotgun (WGS) entry which is preliminary data.</text>
</comment>
<organism evidence="2 3">
    <name type="scientific">Oceanobacter antarcticus</name>
    <dbReference type="NCBI Taxonomy" id="3133425"/>
    <lineage>
        <taxon>Bacteria</taxon>
        <taxon>Pseudomonadati</taxon>
        <taxon>Pseudomonadota</taxon>
        <taxon>Gammaproteobacteria</taxon>
        <taxon>Oceanospirillales</taxon>
        <taxon>Oceanospirillaceae</taxon>
        <taxon>Oceanobacter</taxon>
    </lineage>
</organism>
<protein>
    <submittedName>
        <fullName evidence="2">ChuX/HutX family heme-like substrate-binding protein</fullName>
    </submittedName>
</protein>